<reference evidence="1 2" key="1">
    <citation type="journal article" date="2016" name="Nat. Commun.">
        <title>Thousands of microbial genomes shed light on interconnected biogeochemical processes in an aquifer system.</title>
        <authorList>
            <person name="Anantharaman K."/>
            <person name="Brown C.T."/>
            <person name="Hug L.A."/>
            <person name="Sharon I."/>
            <person name="Castelle C.J."/>
            <person name="Probst A.J."/>
            <person name="Thomas B.C."/>
            <person name="Singh A."/>
            <person name="Wilkins M.J."/>
            <person name="Karaoz U."/>
            <person name="Brodie E.L."/>
            <person name="Williams K.H."/>
            <person name="Hubbard S.S."/>
            <person name="Banfield J.F."/>
        </authorList>
    </citation>
    <scope>NUCLEOTIDE SEQUENCE [LARGE SCALE GENOMIC DNA]</scope>
</reference>
<comment type="caution">
    <text evidence="1">The sequence shown here is derived from an EMBL/GenBank/DDBJ whole genome shotgun (WGS) entry which is preliminary data.</text>
</comment>
<gene>
    <name evidence="1" type="ORF">A3C19_02810</name>
</gene>
<accession>A0A1F6DLY8</accession>
<protein>
    <submittedName>
        <fullName evidence="1">Uncharacterized protein</fullName>
    </submittedName>
</protein>
<sequence length="75" mass="8625">MEGNPNKEYAADYLEELKKLNASIATDQELLAEVKESQALQIVGARLKRSREQRNALYAKHNIVHKPYEDERRAA</sequence>
<organism evidence="1 2">
    <name type="scientific">Candidatus Kaiserbacteria bacterium RIFCSPHIGHO2_02_FULL_54_22</name>
    <dbReference type="NCBI Taxonomy" id="1798495"/>
    <lineage>
        <taxon>Bacteria</taxon>
        <taxon>Candidatus Kaiseribacteriota</taxon>
    </lineage>
</organism>
<proteinExistence type="predicted"/>
<evidence type="ECO:0000313" key="2">
    <source>
        <dbReference type="Proteomes" id="UP000178532"/>
    </source>
</evidence>
<evidence type="ECO:0000313" key="1">
    <source>
        <dbReference type="EMBL" id="OGG62022.1"/>
    </source>
</evidence>
<dbReference type="EMBL" id="MFLI01000014">
    <property type="protein sequence ID" value="OGG62022.1"/>
    <property type="molecule type" value="Genomic_DNA"/>
</dbReference>
<name>A0A1F6DLY8_9BACT</name>
<dbReference type="Proteomes" id="UP000178532">
    <property type="component" value="Unassembled WGS sequence"/>
</dbReference>
<dbReference type="AlphaFoldDB" id="A0A1F6DLY8"/>